<dbReference type="WBParaSite" id="Hba_15977">
    <property type="protein sequence ID" value="Hba_15977"/>
    <property type="gene ID" value="Hba_15977"/>
</dbReference>
<proteinExistence type="predicted"/>
<evidence type="ECO:0000313" key="2">
    <source>
        <dbReference type="WBParaSite" id="Hba_15977"/>
    </source>
</evidence>
<evidence type="ECO:0000313" key="1">
    <source>
        <dbReference type="Proteomes" id="UP000095283"/>
    </source>
</evidence>
<name>A0A1I7XE94_HETBA</name>
<reference evidence="2" key="1">
    <citation type="submission" date="2016-11" db="UniProtKB">
        <authorList>
            <consortium name="WormBaseParasite"/>
        </authorList>
    </citation>
    <scope>IDENTIFICATION</scope>
</reference>
<sequence length="81" mass="9629">MSKNNLESLIESQQAINKSRTEVETKTSRIQTKVRHRWENREKMRNMVRLRKLINDMNEMCDEHFMVTIAAPVSVATFIYT</sequence>
<organism evidence="1 2">
    <name type="scientific">Heterorhabditis bacteriophora</name>
    <name type="common">Entomopathogenic nematode worm</name>
    <dbReference type="NCBI Taxonomy" id="37862"/>
    <lineage>
        <taxon>Eukaryota</taxon>
        <taxon>Metazoa</taxon>
        <taxon>Ecdysozoa</taxon>
        <taxon>Nematoda</taxon>
        <taxon>Chromadorea</taxon>
        <taxon>Rhabditida</taxon>
        <taxon>Rhabditina</taxon>
        <taxon>Rhabditomorpha</taxon>
        <taxon>Strongyloidea</taxon>
        <taxon>Heterorhabditidae</taxon>
        <taxon>Heterorhabditis</taxon>
    </lineage>
</organism>
<protein>
    <submittedName>
        <fullName evidence="2">Uncharacterized protein</fullName>
    </submittedName>
</protein>
<keyword evidence="1" id="KW-1185">Reference proteome</keyword>
<dbReference type="AlphaFoldDB" id="A0A1I7XE94"/>
<accession>A0A1I7XE94</accession>
<dbReference type="Proteomes" id="UP000095283">
    <property type="component" value="Unplaced"/>
</dbReference>